<accession>A0ABD5WVM4</accession>
<evidence type="ECO:0000256" key="3">
    <source>
        <dbReference type="SAM" id="MobiDB-lite"/>
    </source>
</evidence>
<dbReference type="EMBL" id="JBHTAG010000002">
    <property type="protein sequence ID" value="MFC7096367.1"/>
    <property type="molecule type" value="Genomic_DNA"/>
</dbReference>
<feature type="region of interest" description="Disordered" evidence="3">
    <location>
        <begin position="1"/>
        <end position="30"/>
    </location>
</feature>
<dbReference type="Proteomes" id="UP001596388">
    <property type="component" value="Unassembled WGS sequence"/>
</dbReference>
<proteinExistence type="inferred from homology"/>
<evidence type="ECO:0000313" key="5">
    <source>
        <dbReference type="EMBL" id="MFC7096367.1"/>
    </source>
</evidence>
<evidence type="ECO:0000256" key="2">
    <source>
        <dbReference type="ARBA" id="ARBA00022801"/>
    </source>
</evidence>
<dbReference type="AlphaFoldDB" id="A0ABD5WVM4"/>
<protein>
    <submittedName>
        <fullName evidence="5">Alpha/beta hydrolase</fullName>
    </submittedName>
</protein>
<comment type="caution">
    <text evidence="5">The sequence shown here is derived from an EMBL/GenBank/DDBJ whole genome shotgun (WGS) entry which is preliminary data.</text>
</comment>
<reference evidence="5 6" key="1">
    <citation type="journal article" date="2019" name="Int. J. Syst. Evol. Microbiol.">
        <title>The Global Catalogue of Microorganisms (GCM) 10K type strain sequencing project: providing services to taxonomists for standard genome sequencing and annotation.</title>
        <authorList>
            <consortium name="The Broad Institute Genomics Platform"/>
            <consortium name="The Broad Institute Genome Sequencing Center for Infectious Disease"/>
            <person name="Wu L."/>
            <person name="Ma J."/>
        </authorList>
    </citation>
    <scope>NUCLEOTIDE SEQUENCE [LARGE SCALE GENOMIC DNA]</scope>
    <source>
        <strain evidence="5 6">DT55</strain>
    </source>
</reference>
<dbReference type="GO" id="GO:0016787">
    <property type="term" value="F:hydrolase activity"/>
    <property type="evidence" value="ECO:0007669"/>
    <property type="project" value="UniProtKB-KW"/>
</dbReference>
<dbReference type="RefSeq" id="WP_276239160.1">
    <property type="nucleotide sequence ID" value="NZ_CP119989.1"/>
</dbReference>
<keyword evidence="6" id="KW-1185">Reference proteome</keyword>
<feature type="domain" description="Alpha/beta hydrolase fold-3" evidence="4">
    <location>
        <begin position="106"/>
        <end position="309"/>
    </location>
</feature>
<dbReference type="InterPro" id="IPR029058">
    <property type="entry name" value="AB_hydrolase_fold"/>
</dbReference>
<evidence type="ECO:0000259" key="4">
    <source>
        <dbReference type="Pfam" id="PF07859"/>
    </source>
</evidence>
<evidence type="ECO:0000256" key="1">
    <source>
        <dbReference type="ARBA" id="ARBA00010515"/>
    </source>
</evidence>
<dbReference type="PANTHER" id="PTHR48081:SF8">
    <property type="entry name" value="ALPHA_BETA HYDROLASE FOLD-3 DOMAIN-CONTAINING PROTEIN-RELATED"/>
    <property type="match status" value="1"/>
</dbReference>
<dbReference type="Gene3D" id="3.40.50.1820">
    <property type="entry name" value="alpha/beta hydrolase"/>
    <property type="match status" value="1"/>
</dbReference>
<name>A0ABD5WVM4_9EURY</name>
<feature type="compositionally biased region" description="Low complexity" evidence="3">
    <location>
        <begin position="1"/>
        <end position="21"/>
    </location>
</feature>
<dbReference type="InterPro" id="IPR002168">
    <property type="entry name" value="Lipase_GDXG_HIS_AS"/>
</dbReference>
<dbReference type="InterPro" id="IPR013094">
    <property type="entry name" value="AB_hydrolase_3"/>
</dbReference>
<dbReference type="PANTHER" id="PTHR48081">
    <property type="entry name" value="AB HYDROLASE SUPERFAMILY PROTEIN C4A8.06C"/>
    <property type="match status" value="1"/>
</dbReference>
<sequence length="339" mass="35332">MTDADPAADAAGDADTQAAPPTDSPPHLDDDLATVVADIEALGVPPWHALSVESARRIEDDLFGGDGDPDAALPGAATLDLAVDGPDGDDLPVRVYRPEETPAPTLVFFHGGGWCLGTLDSADDLARRLCRRVGAVVVSVDYRLAPEHPFPAPVDDAIRALEWTREHDAEFGGNGVVGVAGSSAGANLAAAASLATPEGNLPAVQTLLYPITDRAFTTDSYEANADGPLLTREDMRYFWQTYLRSDVDAANPYAAPLRAADLGHTAPAVVVTGECDPLRDDGAAFAARLDDAGVDVAHLDYEGMCHGFLSFADEVAAADAAFDDLAAATRERLAAADGE</sequence>
<evidence type="ECO:0000313" key="6">
    <source>
        <dbReference type="Proteomes" id="UP001596388"/>
    </source>
</evidence>
<dbReference type="PROSITE" id="PS01173">
    <property type="entry name" value="LIPASE_GDXG_HIS"/>
    <property type="match status" value="1"/>
</dbReference>
<comment type="similarity">
    <text evidence="1">Belongs to the 'GDXG' lipolytic enzyme family.</text>
</comment>
<dbReference type="Pfam" id="PF07859">
    <property type="entry name" value="Abhydrolase_3"/>
    <property type="match status" value="1"/>
</dbReference>
<gene>
    <name evidence="5" type="ORF">ACFQKD_03535</name>
</gene>
<dbReference type="InterPro" id="IPR050300">
    <property type="entry name" value="GDXG_lipolytic_enzyme"/>
</dbReference>
<dbReference type="GeneID" id="79269746"/>
<dbReference type="SUPFAM" id="SSF53474">
    <property type="entry name" value="alpha/beta-Hydrolases"/>
    <property type="match status" value="1"/>
</dbReference>
<organism evidence="5 6">
    <name type="scientific">Halobaculum marinum</name>
    <dbReference type="NCBI Taxonomy" id="3031996"/>
    <lineage>
        <taxon>Archaea</taxon>
        <taxon>Methanobacteriati</taxon>
        <taxon>Methanobacteriota</taxon>
        <taxon>Stenosarchaea group</taxon>
        <taxon>Halobacteria</taxon>
        <taxon>Halobacteriales</taxon>
        <taxon>Haloferacaceae</taxon>
        <taxon>Halobaculum</taxon>
    </lineage>
</organism>
<keyword evidence="2 5" id="KW-0378">Hydrolase</keyword>